<dbReference type="Gene3D" id="1.20.1250.20">
    <property type="entry name" value="MFS general substrate transporter like domains"/>
    <property type="match status" value="1"/>
</dbReference>
<dbReference type="Pfam" id="PF07690">
    <property type="entry name" value="MFS_1"/>
    <property type="match status" value="1"/>
</dbReference>
<keyword evidence="4 7" id="KW-1133">Transmembrane helix</keyword>
<evidence type="ECO:0000256" key="4">
    <source>
        <dbReference type="ARBA" id="ARBA00022989"/>
    </source>
</evidence>
<protein>
    <submittedName>
        <fullName evidence="9">MFS transporter M6</fullName>
    </submittedName>
</protein>
<dbReference type="PANTHER" id="PTHR23502:SF51">
    <property type="entry name" value="QUINIDINE RESISTANCE PROTEIN 1-RELATED"/>
    <property type="match status" value="1"/>
</dbReference>
<dbReference type="CDD" id="cd17323">
    <property type="entry name" value="MFS_Tpo1_MDR_like"/>
    <property type="match status" value="1"/>
</dbReference>
<feature type="transmembrane region" description="Helical" evidence="7">
    <location>
        <begin position="402"/>
        <end position="421"/>
    </location>
</feature>
<comment type="caution">
    <text evidence="9">The sequence shown here is derived from an EMBL/GenBank/DDBJ whole genome shotgun (WGS) entry which is preliminary data.</text>
</comment>
<evidence type="ECO:0000256" key="1">
    <source>
        <dbReference type="ARBA" id="ARBA00004141"/>
    </source>
</evidence>
<dbReference type="FunFam" id="1.20.1720.10:FF:000009">
    <property type="entry name" value="MFS multidrug transporter"/>
    <property type="match status" value="1"/>
</dbReference>
<dbReference type="InterPro" id="IPR036259">
    <property type="entry name" value="MFS_trans_sf"/>
</dbReference>
<gene>
    <name evidence="9" type="ORF">TASIC1_0005049000</name>
</gene>
<dbReference type="GO" id="GO:0022857">
    <property type="term" value="F:transmembrane transporter activity"/>
    <property type="evidence" value="ECO:0007669"/>
    <property type="project" value="InterPro"/>
</dbReference>
<feature type="transmembrane region" description="Helical" evidence="7">
    <location>
        <begin position="343"/>
        <end position="362"/>
    </location>
</feature>
<keyword evidence="3 7" id="KW-0812">Transmembrane</keyword>
<feature type="transmembrane region" description="Helical" evidence="7">
    <location>
        <begin position="131"/>
        <end position="149"/>
    </location>
</feature>
<feature type="transmembrane region" description="Helical" evidence="7">
    <location>
        <begin position="221"/>
        <end position="240"/>
    </location>
</feature>
<sequence length="534" mass="58024">MKAQSKAQEGVSDEMAISHDDGGNAKGADATNTEPVFVPEQERLEEASGDTNAPWSIWSSKQRKLIILTASFASLLSPLSGQIYFPALDTIAKDLHVSNSLVNLSITTYLIFQAIAPTFTAQLSDSLGRRPLYMVCFVLYMAANIGLGAQNSYAALLVLRCFQSAGSSGTVALSNAVATDITTPADRGRYIAYAAAIPMLGPTLGPIIGGLLAQYAGWHSVFWFLLGLTGAIAIPMAIFFPETCRKIVDDGSIPPQKWNRCYTNALIERKALKEGKHVPYEKRDELTKSRRNQLPNPFASIMLLLRRECGFALLYGAILACSFYATLSLIPSQFQKIYHFNELQIALCYIPFGVGSLIAAFNRGRMLDSNFKRHATRLGITVEKNRHTDLAGFPIERARLEVALPTILLGSACIVGFGWTLHYKTNLAGPLILLFVIAFCLSASLNCVACLMLDLYPGKAGTVSASNNLLRCLLGAGATAAIVPLIDAIGVGWAVTIFAFLNIVALPLLWYIMKQGPSWRAEMVQKKLEKQTAA</sequence>
<dbReference type="PROSITE" id="PS50850">
    <property type="entry name" value="MFS"/>
    <property type="match status" value="1"/>
</dbReference>
<feature type="domain" description="Major facilitator superfamily (MFS) profile" evidence="8">
    <location>
        <begin position="66"/>
        <end position="517"/>
    </location>
</feature>
<evidence type="ECO:0000259" key="8">
    <source>
        <dbReference type="PROSITE" id="PS50850"/>
    </source>
</evidence>
<feature type="transmembrane region" description="Helical" evidence="7">
    <location>
        <begin position="190"/>
        <end position="215"/>
    </location>
</feature>
<accession>A0A6V8QUB1</accession>
<dbReference type="OrthoDB" id="440553at2759"/>
<feature type="transmembrane region" description="Helical" evidence="7">
    <location>
        <begin position="427"/>
        <end position="456"/>
    </location>
</feature>
<evidence type="ECO:0000256" key="6">
    <source>
        <dbReference type="SAM" id="MobiDB-lite"/>
    </source>
</evidence>
<feature type="transmembrane region" description="Helical" evidence="7">
    <location>
        <begin position="311"/>
        <end position="331"/>
    </location>
</feature>
<dbReference type="AlphaFoldDB" id="A0A6V8QUB1"/>
<dbReference type="Proteomes" id="UP000517252">
    <property type="component" value="Unassembled WGS sequence"/>
</dbReference>
<evidence type="ECO:0000256" key="7">
    <source>
        <dbReference type="SAM" id="Phobius"/>
    </source>
</evidence>
<evidence type="ECO:0000256" key="2">
    <source>
        <dbReference type="ARBA" id="ARBA00022448"/>
    </source>
</evidence>
<feature type="region of interest" description="Disordered" evidence="6">
    <location>
        <begin position="1"/>
        <end position="32"/>
    </location>
</feature>
<dbReference type="InterPro" id="IPR011701">
    <property type="entry name" value="MFS"/>
</dbReference>
<evidence type="ECO:0000256" key="3">
    <source>
        <dbReference type="ARBA" id="ARBA00022692"/>
    </source>
</evidence>
<dbReference type="Gene3D" id="1.20.1720.10">
    <property type="entry name" value="Multidrug resistance protein D"/>
    <property type="match status" value="1"/>
</dbReference>
<feature type="transmembrane region" description="Helical" evidence="7">
    <location>
        <begin position="492"/>
        <end position="513"/>
    </location>
</feature>
<evidence type="ECO:0000256" key="5">
    <source>
        <dbReference type="ARBA" id="ARBA00023136"/>
    </source>
</evidence>
<evidence type="ECO:0000313" key="10">
    <source>
        <dbReference type="Proteomes" id="UP000517252"/>
    </source>
</evidence>
<feature type="transmembrane region" description="Helical" evidence="7">
    <location>
        <begin position="468"/>
        <end position="486"/>
    </location>
</feature>
<dbReference type="PANTHER" id="PTHR23502">
    <property type="entry name" value="MAJOR FACILITATOR SUPERFAMILY"/>
    <property type="match status" value="1"/>
</dbReference>
<keyword evidence="5 7" id="KW-0472">Membrane</keyword>
<dbReference type="SUPFAM" id="SSF103473">
    <property type="entry name" value="MFS general substrate transporter"/>
    <property type="match status" value="1"/>
</dbReference>
<dbReference type="EMBL" id="BLZH01000005">
    <property type="protein sequence ID" value="GFP55632.1"/>
    <property type="molecule type" value="Genomic_DNA"/>
</dbReference>
<evidence type="ECO:0000313" key="9">
    <source>
        <dbReference type="EMBL" id="GFP55632.1"/>
    </source>
</evidence>
<feature type="transmembrane region" description="Helical" evidence="7">
    <location>
        <begin position="97"/>
        <end position="119"/>
    </location>
</feature>
<dbReference type="InterPro" id="IPR020846">
    <property type="entry name" value="MFS_dom"/>
</dbReference>
<keyword evidence="2" id="KW-0813">Transport</keyword>
<organism evidence="9 10">
    <name type="scientific">Trichoderma asperellum</name>
    <name type="common">Filamentous fungus</name>
    <dbReference type="NCBI Taxonomy" id="101201"/>
    <lineage>
        <taxon>Eukaryota</taxon>
        <taxon>Fungi</taxon>
        <taxon>Dikarya</taxon>
        <taxon>Ascomycota</taxon>
        <taxon>Pezizomycotina</taxon>
        <taxon>Sordariomycetes</taxon>
        <taxon>Hypocreomycetidae</taxon>
        <taxon>Hypocreales</taxon>
        <taxon>Hypocreaceae</taxon>
        <taxon>Trichoderma</taxon>
    </lineage>
</organism>
<proteinExistence type="predicted"/>
<comment type="subcellular location">
    <subcellularLocation>
        <location evidence="1">Membrane</location>
        <topology evidence="1">Multi-pass membrane protein</topology>
    </subcellularLocation>
</comment>
<reference evidence="9 10" key="1">
    <citation type="submission" date="2020-07" db="EMBL/GenBank/DDBJ databases">
        <title>Trichoderma asperellum IC-1 whole genome shotgun sequence.</title>
        <authorList>
            <person name="Kanamasa S."/>
            <person name="Takahashi H."/>
        </authorList>
    </citation>
    <scope>NUCLEOTIDE SEQUENCE [LARGE SCALE GENOMIC DNA]</scope>
    <source>
        <strain evidence="9 10">IC-1</strain>
    </source>
</reference>
<dbReference type="GO" id="GO:0005886">
    <property type="term" value="C:plasma membrane"/>
    <property type="evidence" value="ECO:0007669"/>
    <property type="project" value="TreeGrafter"/>
</dbReference>
<name>A0A6V8QUB1_TRIAP</name>